<evidence type="ECO:0000256" key="1">
    <source>
        <dbReference type="SAM" id="MobiDB-lite"/>
    </source>
</evidence>
<sequence>MTEQNNTNPEKIDRPKAMTFDHMAFAKLVVNDLSKSREGRRMLKKYKQSEVRDIIENFKLPKNQEKLREISNILFAKSPQYQRLLFYLSGMALFAHIIAPIKDIRKANKSKVLKQYTQIGELLKLMNLRHEMTKVLKVAFREDTFFGYVHRDKKSFYIQHIDANICEITSIEDGVFNYSINMRHFEQDETRLALYGKEIQTKYAQWKRRKGTNSKIDSYVELSPQNTICIKINEDMLETFPPFAGSFDAIFDIEGFKQLRKDKEELSNYMVLTQELPMRKDSDNNNDFMIDEQMMRFFHDMASDTVPENVGVITSPMKIEPIKFEKDRADNDGVAKAERDLWSGLGVSQLLFNADKSTSQGLLMSIKTDEEIVFGVLTQIQRWVNRYLRFEFADLMFNAQILHVTHFNRQEMYKMYLETAQYGEPVKNHLSAVIGLDPIETMNMAYLENNLLKMHEEFIPLMSSHTMGAEGVAGVQNAEDGRPKKDATQVSDETARGQDKPNA</sequence>
<evidence type="ECO:0000256" key="2">
    <source>
        <dbReference type="SAM" id="Phobius"/>
    </source>
</evidence>
<evidence type="ECO:0000313" key="4">
    <source>
        <dbReference type="Proteomes" id="UP000223102"/>
    </source>
</evidence>
<dbReference type="Proteomes" id="UP000223102">
    <property type="component" value="Segment"/>
</dbReference>
<feature type="compositionally biased region" description="Basic and acidic residues" evidence="1">
    <location>
        <begin position="479"/>
        <end position="503"/>
    </location>
</feature>
<protein>
    <submittedName>
        <fullName evidence="3">Putative structural protein</fullName>
    </submittedName>
</protein>
<organism evidence="3 4">
    <name type="scientific">Bacillus phage PBC2</name>
    <dbReference type="NCBI Taxonomy" id="1675029"/>
    <lineage>
        <taxon>Viruses</taxon>
        <taxon>Duplodnaviria</taxon>
        <taxon>Heunggongvirae</taxon>
        <taxon>Uroviricota</taxon>
        <taxon>Caudoviricetes</taxon>
        <taxon>Andregratiavirinae</taxon>
        <taxon>Haetaevirus</taxon>
        <taxon>Haetaevirus PBC2</taxon>
    </lineage>
</organism>
<keyword evidence="2" id="KW-0812">Transmembrane</keyword>
<dbReference type="EMBL" id="KT070867">
    <property type="protein sequence ID" value="AKQ08537.1"/>
    <property type="molecule type" value="Genomic_DNA"/>
</dbReference>
<keyword evidence="4" id="KW-1185">Reference proteome</keyword>
<keyword evidence="2" id="KW-1133">Transmembrane helix</keyword>
<feature type="region of interest" description="Disordered" evidence="1">
    <location>
        <begin position="473"/>
        <end position="503"/>
    </location>
</feature>
<keyword evidence="2" id="KW-0472">Membrane</keyword>
<accession>A0A218KCB9</accession>
<reference evidence="3 4" key="1">
    <citation type="submission" date="2015-06" db="EMBL/GenBank/DDBJ databases">
        <title>Complete genome sequence of Bacillus cereus phage PBC2.</title>
        <authorList>
            <person name="Kong M."/>
            <person name="Ryu S."/>
        </authorList>
    </citation>
    <scope>NUCLEOTIDE SEQUENCE [LARGE SCALE GENOMIC DNA]</scope>
</reference>
<evidence type="ECO:0000313" key="3">
    <source>
        <dbReference type="EMBL" id="AKQ08537.1"/>
    </source>
</evidence>
<name>A0A218KCB9_9CAUD</name>
<proteinExistence type="predicted"/>
<feature type="transmembrane region" description="Helical" evidence="2">
    <location>
        <begin position="84"/>
        <end position="101"/>
    </location>
</feature>
<gene>
    <name evidence="3" type="ORF">PBC2_222</name>
</gene>